<dbReference type="AlphaFoldDB" id="A0A2W5L2X9"/>
<keyword evidence="3" id="KW-0805">Transcription regulation</keyword>
<evidence type="ECO:0000313" key="9">
    <source>
        <dbReference type="Proteomes" id="UP000248597"/>
    </source>
</evidence>
<reference evidence="8 9" key="1">
    <citation type="submission" date="2017-08" db="EMBL/GenBank/DDBJ databases">
        <title>Infants hospitalized years apart are colonized by the same room-sourced microbial strains.</title>
        <authorList>
            <person name="Brooks B."/>
            <person name="Olm M.R."/>
            <person name="Firek B.A."/>
            <person name="Baker R."/>
            <person name="Thomas B.C."/>
            <person name="Morowitz M.J."/>
            <person name="Banfield J.F."/>
        </authorList>
    </citation>
    <scope>NUCLEOTIDE SEQUENCE [LARGE SCALE GENOMIC DNA]</scope>
    <source>
        <strain evidence="8">S2_005_003_R2_47</strain>
    </source>
</reference>
<proteinExistence type="predicted"/>
<evidence type="ECO:0000259" key="7">
    <source>
        <dbReference type="PROSITE" id="PS51755"/>
    </source>
</evidence>
<evidence type="ECO:0000256" key="5">
    <source>
        <dbReference type="ARBA" id="ARBA00023163"/>
    </source>
</evidence>
<name>A0A2W5L2X9_SPHMC</name>
<keyword evidence="1" id="KW-0597">Phosphoprotein</keyword>
<sequence length="140" mass="15599">MLALTAGADDAVGWGADPIEAVARIAGLLRRARMAPGRIDCDDLHIDLIDRRVERAGRPIRLPLREFDLLANLARVPDRPVSRATLLRAVWQIDFDPGTNRVEVHMSRLRARIDHGFGWPMLHTVKGHGYALRTRGGKLA</sequence>
<comment type="caution">
    <text evidence="8">The sequence shown here is derived from an EMBL/GenBank/DDBJ whole genome shotgun (WGS) entry which is preliminary data.</text>
</comment>
<dbReference type="Pfam" id="PF00486">
    <property type="entry name" value="Trans_reg_C"/>
    <property type="match status" value="1"/>
</dbReference>
<organism evidence="8 9">
    <name type="scientific">Sphingopyxis macrogoltabida</name>
    <name type="common">Sphingomonas macrogoltabidus</name>
    <dbReference type="NCBI Taxonomy" id="33050"/>
    <lineage>
        <taxon>Bacteria</taxon>
        <taxon>Pseudomonadati</taxon>
        <taxon>Pseudomonadota</taxon>
        <taxon>Alphaproteobacteria</taxon>
        <taxon>Sphingomonadales</taxon>
        <taxon>Sphingomonadaceae</taxon>
        <taxon>Sphingopyxis</taxon>
    </lineage>
</organism>
<evidence type="ECO:0000256" key="2">
    <source>
        <dbReference type="ARBA" id="ARBA00023012"/>
    </source>
</evidence>
<accession>A0A2W5L2X9</accession>
<dbReference type="GO" id="GO:0000156">
    <property type="term" value="F:phosphorelay response regulator activity"/>
    <property type="evidence" value="ECO:0007669"/>
    <property type="project" value="TreeGrafter"/>
</dbReference>
<dbReference type="InterPro" id="IPR036388">
    <property type="entry name" value="WH-like_DNA-bd_sf"/>
</dbReference>
<dbReference type="InterPro" id="IPR001867">
    <property type="entry name" value="OmpR/PhoB-type_DNA-bd"/>
</dbReference>
<dbReference type="PROSITE" id="PS51755">
    <property type="entry name" value="OMPR_PHOB"/>
    <property type="match status" value="1"/>
</dbReference>
<evidence type="ECO:0000256" key="4">
    <source>
        <dbReference type="ARBA" id="ARBA00023125"/>
    </source>
</evidence>
<protein>
    <submittedName>
        <fullName evidence="8">Transcriptional regulator</fullName>
    </submittedName>
</protein>
<dbReference type="EMBL" id="QFPJ01000006">
    <property type="protein sequence ID" value="PZQ23682.1"/>
    <property type="molecule type" value="Genomic_DNA"/>
</dbReference>
<dbReference type="CDD" id="cd00383">
    <property type="entry name" value="trans_reg_C"/>
    <property type="match status" value="1"/>
</dbReference>
<dbReference type="GO" id="GO:0000976">
    <property type="term" value="F:transcription cis-regulatory region binding"/>
    <property type="evidence" value="ECO:0007669"/>
    <property type="project" value="TreeGrafter"/>
</dbReference>
<dbReference type="PANTHER" id="PTHR48111">
    <property type="entry name" value="REGULATOR OF RPOS"/>
    <property type="match status" value="1"/>
</dbReference>
<dbReference type="GO" id="GO:0032993">
    <property type="term" value="C:protein-DNA complex"/>
    <property type="evidence" value="ECO:0007669"/>
    <property type="project" value="TreeGrafter"/>
</dbReference>
<dbReference type="InterPro" id="IPR016032">
    <property type="entry name" value="Sig_transdc_resp-reg_C-effctor"/>
</dbReference>
<keyword evidence="5" id="KW-0804">Transcription</keyword>
<dbReference type="Proteomes" id="UP000248597">
    <property type="component" value="Unassembled WGS sequence"/>
</dbReference>
<keyword evidence="4 6" id="KW-0238">DNA-binding</keyword>
<dbReference type="GO" id="GO:0006355">
    <property type="term" value="P:regulation of DNA-templated transcription"/>
    <property type="evidence" value="ECO:0007669"/>
    <property type="project" value="InterPro"/>
</dbReference>
<dbReference type="SUPFAM" id="SSF46894">
    <property type="entry name" value="C-terminal effector domain of the bipartite response regulators"/>
    <property type="match status" value="1"/>
</dbReference>
<gene>
    <name evidence="8" type="ORF">DI569_03720</name>
</gene>
<evidence type="ECO:0000256" key="6">
    <source>
        <dbReference type="PROSITE-ProRule" id="PRU01091"/>
    </source>
</evidence>
<keyword evidence="2" id="KW-0902">Two-component regulatory system</keyword>
<feature type="domain" description="OmpR/PhoB-type" evidence="7">
    <location>
        <begin position="36"/>
        <end position="134"/>
    </location>
</feature>
<dbReference type="PANTHER" id="PTHR48111:SF1">
    <property type="entry name" value="TWO-COMPONENT RESPONSE REGULATOR ORR33"/>
    <property type="match status" value="1"/>
</dbReference>
<dbReference type="GO" id="GO:0005829">
    <property type="term" value="C:cytosol"/>
    <property type="evidence" value="ECO:0007669"/>
    <property type="project" value="TreeGrafter"/>
</dbReference>
<dbReference type="SMART" id="SM00862">
    <property type="entry name" value="Trans_reg_C"/>
    <property type="match status" value="1"/>
</dbReference>
<evidence type="ECO:0000256" key="3">
    <source>
        <dbReference type="ARBA" id="ARBA00023015"/>
    </source>
</evidence>
<dbReference type="InterPro" id="IPR039420">
    <property type="entry name" value="WalR-like"/>
</dbReference>
<evidence type="ECO:0000256" key="1">
    <source>
        <dbReference type="ARBA" id="ARBA00022553"/>
    </source>
</evidence>
<dbReference type="Gene3D" id="1.10.10.10">
    <property type="entry name" value="Winged helix-like DNA-binding domain superfamily/Winged helix DNA-binding domain"/>
    <property type="match status" value="1"/>
</dbReference>
<evidence type="ECO:0000313" key="8">
    <source>
        <dbReference type="EMBL" id="PZQ23682.1"/>
    </source>
</evidence>
<feature type="DNA-binding region" description="OmpR/PhoB-type" evidence="6">
    <location>
        <begin position="36"/>
        <end position="134"/>
    </location>
</feature>